<proteinExistence type="predicted"/>
<accession>A0ACC4WCX4</accession>
<evidence type="ECO:0000313" key="2">
    <source>
        <dbReference type="Proteomes" id="UP000037185"/>
    </source>
</evidence>
<reference evidence="1" key="1">
    <citation type="submission" date="2015-07" db="EMBL/GenBank/DDBJ databases">
        <title>Draft genome sequence of Streptomyces fradiae, a resistant strain to nitron-oligomycin.</title>
        <authorList>
            <person name="Vatlin A.A."/>
            <person name="Bekker O.B."/>
            <person name="Danilenko V.N."/>
        </authorList>
    </citation>
    <scope>NUCLEOTIDE SEQUENCE</scope>
    <source>
        <strain evidence="1">Olg1-1</strain>
    </source>
</reference>
<gene>
    <name evidence="1" type="ORF">ADZ36_11195</name>
</gene>
<dbReference type="Proteomes" id="UP000037185">
    <property type="component" value="Unassembled WGS sequence"/>
</dbReference>
<name>A0ACC4WCX4_STRFR</name>
<keyword evidence="2" id="KW-1185">Reference proteome</keyword>
<protein>
    <submittedName>
        <fullName evidence="1">Uncharacterized protein</fullName>
    </submittedName>
</protein>
<comment type="caution">
    <text evidence="1">The sequence shown here is derived from an EMBL/GenBank/DDBJ whole genome shotgun (WGS) entry which is preliminary data.</text>
</comment>
<dbReference type="EMBL" id="LGSP01000016">
    <property type="protein sequence ID" value="KNE82441.1"/>
    <property type="molecule type" value="Genomic_DNA"/>
</dbReference>
<evidence type="ECO:0000313" key="1">
    <source>
        <dbReference type="EMBL" id="KNE82441.1"/>
    </source>
</evidence>
<sequence>MLEAQGGVCSICQQIPDKAFVVDHDHSCCPGDKRICGKCTRGLLCKLCNTALGMFKDDTVRMMRAVHYLNGYALRKDH</sequence>
<organism evidence="1 2">
    <name type="scientific">Streptomyces fradiae</name>
    <name type="common">Streptomyces roseoflavus</name>
    <dbReference type="NCBI Taxonomy" id="1906"/>
    <lineage>
        <taxon>Bacteria</taxon>
        <taxon>Bacillati</taxon>
        <taxon>Actinomycetota</taxon>
        <taxon>Actinomycetes</taxon>
        <taxon>Kitasatosporales</taxon>
        <taxon>Streptomycetaceae</taxon>
        <taxon>Streptomyces</taxon>
    </lineage>
</organism>